<evidence type="ECO:0000256" key="12">
    <source>
        <dbReference type="ARBA" id="ARBA00023015"/>
    </source>
</evidence>
<feature type="domain" description="NR LBD" evidence="20">
    <location>
        <begin position="142"/>
        <end position="398"/>
    </location>
</feature>
<reference evidence="21" key="1">
    <citation type="submission" date="2022-11" db="EMBL/GenBank/DDBJ databases">
        <authorList>
            <person name="Kikuchi T."/>
        </authorList>
    </citation>
    <scope>NUCLEOTIDE SEQUENCE</scope>
    <source>
        <strain evidence="21">PS1010</strain>
    </source>
</reference>
<dbReference type="InterPro" id="IPR000536">
    <property type="entry name" value="Nucl_hrmn_rcpt_lig-bd"/>
</dbReference>
<dbReference type="PROSITE" id="PS51843">
    <property type="entry name" value="NR_LBD"/>
    <property type="match status" value="1"/>
</dbReference>
<feature type="transmembrane region" description="Helical" evidence="18">
    <location>
        <begin position="368"/>
        <end position="388"/>
    </location>
</feature>
<organism evidence="21 22">
    <name type="scientific">Caenorhabditis angaria</name>
    <dbReference type="NCBI Taxonomy" id="860376"/>
    <lineage>
        <taxon>Eukaryota</taxon>
        <taxon>Metazoa</taxon>
        <taxon>Ecdysozoa</taxon>
        <taxon>Nematoda</taxon>
        <taxon>Chromadorea</taxon>
        <taxon>Rhabditida</taxon>
        <taxon>Rhabditina</taxon>
        <taxon>Rhabditomorpha</taxon>
        <taxon>Rhabditoidea</taxon>
        <taxon>Rhabditidae</taxon>
        <taxon>Peloderinae</taxon>
        <taxon>Caenorhabditis</taxon>
    </lineage>
</organism>
<dbReference type="InterPro" id="IPR008166">
    <property type="entry name" value="Glyco_transf_92"/>
</dbReference>
<keyword evidence="6" id="KW-0808">Transferase</keyword>
<dbReference type="Gene3D" id="3.30.50.10">
    <property type="entry name" value="Erythroid Transcription Factor GATA-1, subunit A"/>
    <property type="match status" value="1"/>
</dbReference>
<gene>
    <name evidence="21" type="ORF">CAMP_LOCUS15737</name>
</gene>
<dbReference type="Pfam" id="PF05050">
    <property type="entry name" value="Methyltransf_21"/>
    <property type="match status" value="1"/>
</dbReference>
<dbReference type="GO" id="GO:0005634">
    <property type="term" value="C:nucleus"/>
    <property type="evidence" value="ECO:0007669"/>
    <property type="project" value="UniProtKB-SubCell"/>
</dbReference>
<evidence type="ECO:0000259" key="20">
    <source>
        <dbReference type="PROSITE" id="PS51843"/>
    </source>
</evidence>
<dbReference type="PANTHER" id="PTHR21461:SF8">
    <property type="entry name" value="DOLICHYL-PHOSPHATE-MANNOSE--PROTEIN MANNOSYLTRANSFERASE-RELATED"/>
    <property type="match status" value="1"/>
</dbReference>
<evidence type="ECO:0000313" key="21">
    <source>
        <dbReference type="EMBL" id="CAI5453100.1"/>
    </source>
</evidence>
<dbReference type="InterPro" id="IPR013088">
    <property type="entry name" value="Znf_NHR/GATA"/>
</dbReference>
<dbReference type="GO" id="GO:0008270">
    <property type="term" value="F:zinc ion binding"/>
    <property type="evidence" value="ECO:0007669"/>
    <property type="project" value="UniProtKB-KW"/>
</dbReference>
<dbReference type="Pfam" id="PF00104">
    <property type="entry name" value="Hormone_recep"/>
    <property type="match status" value="1"/>
</dbReference>
<keyword evidence="13" id="KW-0238">DNA-binding</keyword>
<comment type="subcellular location">
    <subcellularLocation>
        <location evidence="2">Membrane</location>
        <topology evidence="2">Single-pass membrane protein</topology>
    </subcellularLocation>
    <subcellularLocation>
        <location evidence="1">Nucleus</location>
    </subcellularLocation>
</comment>
<evidence type="ECO:0000256" key="16">
    <source>
        <dbReference type="ARBA" id="ARBA00023170"/>
    </source>
</evidence>
<dbReference type="SMART" id="SM00430">
    <property type="entry name" value="HOLI"/>
    <property type="match status" value="1"/>
</dbReference>
<evidence type="ECO:0000256" key="8">
    <source>
        <dbReference type="ARBA" id="ARBA00022723"/>
    </source>
</evidence>
<evidence type="ECO:0000256" key="17">
    <source>
        <dbReference type="ARBA" id="ARBA00023242"/>
    </source>
</evidence>
<accession>A0A9P1N6L0</accession>
<evidence type="ECO:0000256" key="3">
    <source>
        <dbReference type="ARBA" id="ARBA00005993"/>
    </source>
</evidence>
<keyword evidence="15" id="KW-0804">Transcription</keyword>
<dbReference type="GO" id="GO:0003700">
    <property type="term" value="F:DNA-binding transcription factor activity"/>
    <property type="evidence" value="ECO:0007669"/>
    <property type="project" value="InterPro"/>
</dbReference>
<evidence type="ECO:0000256" key="15">
    <source>
        <dbReference type="ARBA" id="ARBA00023163"/>
    </source>
</evidence>
<evidence type="ECO:0000256" key="18">
    <source>
        <dbReference type="SAM" id="Phobius"/>
    </source>
</evidence>
<name>A0A9P1N6L0_9PELO</name>
<dbReference type="SUPFAM" id="SSF48508">
    <property type="entry name" value="Nuclear receptor ligand-binding domain"/>
    <property type="match status" value="1"/>
</dbReference>
<evidence type="ECO:0000256" key="14">
    <source>
        <dbReference type="ARBA" id="ARBA00023136"/>
    </source>
</evidence>
<feature type="domain" description="Nuclear receptor" evidence="19">
    <location>
        <begin position="9"/>
        <end position="85"/>
    </location>
</feature>
<evidence type="ECO:0000256" key="2">
    <source>
        <dbReference type="ARBA" id="ARBA00004167"/>
    </source>
</evidence>
<evidence type="ECO:0000256" key="5">
    <source>
        <dbReference type="ARBA" id="ARBA00022676"/>
    </source>
</evidence>
<keyword evidence="11 18" id="KW-1133">Transmembrane helix</keyword>
<keyword evidence="10" id="KW-0862">Zinc</keyword>
<dbReference type="Pfam" id="PF00105">
    <property type="entry name" value="zf-C4"/>
    <property type="match status" value="1"/>
</dbReference>
<dbReference type="Gene3D" id="1.10.565.10">
    <property type="entry name" value="Retinoid X Receptor"/>
    <property type="match status" value="1"/>
</dbReference>
<dbReference type="InterPro" id="IPR035500">
    <property type="entry name" value="NHR-like_dom_sf"/>
</dbReference>
<evidence type="ECO:0000256" key="7">
    <source>
        <dbReference type="ARBA" id="ARBA00022692"/>
    </source>
</evidence>
<evidence type="ECO:0000256" key="4">
    <source>
        <dbReference type="ARBA" id="ARBA00007647"/>
    </source>
</evidence>
<keyword evidence="14 18" id="KW-0472">Membrane</keyword>
<dbReference type="PANTHER" id="PTHR21461">
    <property type="entry name" value="GLYCOSYLTRANSFERASE FAMILY 92 PROTEIN"/>
    <property type="match status" value="1"/>
</dbReference>
<proteinExistence type="inferred from homology"/>
<dbReference type="EMBL" id="CANHGI010000005">
    <property type="protein sequence ID" value="CAI5453100.1"/>
    <property type="molecule type" value="Genomic_DNA"/>
</dbReference>
<sequence length="1074" mass="126203">MDFQMENLELLCLVCQKPSNGMHFGAVTCRACAAFFRRTIVFNTQYECLKGNNNCIVDNRKKYVCKSCRFSKCLKVGMTSEKVKLNYDPILSMRELFDDYSEDSTTSSSPSYSNSEKEDDDFVFNFAPKSSNKTIAIIDFSDVTKQIEYIFDSNEEKNHALDFQRNPIIIEINQMEIFDMINLMKNEIIPKWTRWINSHSLLKSINKQQKLQIIRNSWNILHTFERLYITSKYDGFSKSNGILVSDGLLWICGRSYYNISSISEMTNKYFSKLFDPYLQRFHDEIGKKLYELKLADEELKFCLIQLLGYDTTDLTDKTIEIIEELKDQVANEMHYFYSNDFNLTNYSCRLIRLLNIVKNMKLKMGKKMVISVIMLIPTLFMVLNVPMYNIAKNNSRAKMLPIFEKWHNCAVLNYDFKLAPKDFWNSAEASFKECEQLIGAPRSLNIKKFQNGDEDKFSILPLRNIDYKSAKGNFVTIGIGKDITAESAYRNVSRMTKFFGADPIFMDNYELYSKIGLYFPLAIGASDGYSTASVLLNNTYQNFNVFHIDLIYFFKNILKISTIENLWLDNEYAEYDLLEYFYKNGQLDQNQITICQFNIEKNPNEKQSFLGNVIDNHGGQNSVDYFLAVQPYKQFLNGNSDQIHKEDYYDSNICQIQDWNQVETNTIPNEIYHNSLMNMSVAKKNILFNKTPSPFSAFAYSDHIGVTLTSERNFSDVVFCRYYDCKMRELIGKHFVSKHFPQSTVFCGRRKGAEYISITEKLEDEAEFPIKIIRRDFKKPPHFLTVCLAPLYGDEPKFLQIVDFIEYHKLQGATFFHIYVRNVSNYDRILLDDYVRTGEVELIQVHDHYWRADFMWHRVQINDCHFRSKYFSKWTAFIDIDERIEMKRYPELRIVDLLDQTTPNVSTLHFSIDWIIKDQLSPEKYINDSQLEEEMIFRKFTNSSSKPDTYLQPKCIIRPDRIAMMSIHHPPAVYDESKISIVNHRIAAIRHYRNSFHKLFPKSVPRMVKYGPFIQTSIAPWISRDLTRNILKRIKYLYDIEIPSIDEQEHCYAREGSKMTLCGFEKTYSGRLRK</sequence>
<keyword evidence="16" id="KW-0675">Receptor</keyword>
<keyword evidence="5" id="KW-0328">Glycosyltransferase</keyword>
<dbReference type="Proteomes" id="UP001152747">
    <property type="component" value="Unassembled WGS sequence"/>
</dbReference>
<dbReference type="GO" id="GO:0005737">
    <property type="term" value="C:cytoplasm"/>
    <property type="evidence" value="ECO:0007669"/>
    <property type="project" value="TreeGrafter"/>
</dbReference>
<evidence type="ECO:0000259" key="19">
    <source>
        <dbReference type="PROSITE" id="PS51030"/>
    </source>
</evidence>
<dbReference type="PROSITE" id="PS51030">
    <property type="entry name" value="NUCLEAR_REC_DBD_2"/>
    <property type="match status" value="1"/>
</dbReference>
<evidence type="ECO:0000313" key="22">
    <source>
        <dbReference type="Proteomes" id="UP001152747"/>
    </source>
</evidence>
<evidence type="ECO:0000256" key="6">
    <source>
        <dbReference type="ARBA" id="ARBA00022679"/>
    </source>
</evidence>
<evidence type="ECO:0000256" key="10">
    <source>
        <dbReference type="ARBA" id="ARBA00022833"/>
    </source>
</evidence>
<dbReference type="InterPro" id="IPR049636">
    <property type="entry name" value="HNF4-like_DBD"/>
</dbReference>
<protein>
    <recommendedName>
        <fullName evidence="23">Nuclear receptor domain-containing protein</fullName>
    </recommendedName>
</protein>
<dbReference type="GO" id="GO:0016757">
    <property type="term" value="F:glycosyltransferase activity"/>
    <property type="evidence" value="ECO:0007669"/>
    <property type="project" value="UniProtKB-KW"/>
</dbReference>
<comment type="similarity">
    <text evidence="3">Belongs to the nuclear hormone receptor family.</text>
</comment>
<dbReference type="InterPro" id="IPR001628">
    <property type="entry name" value="Znf_hrmn_rcpt"/>
</dbReference>
<keyword evidence="8" id="KW-0479">Metal-binding</keyword>
<comment type="caution">
    <text evidence="21">The sequence shown here is derived from an EMBL/GenBank/DDBJ whole genome shotgun (WGS) entry which is preliminary data.</text>
</comment>
<dbReference type="CDD" id="cd06960">
    <property type="entry name" value="NR_DBD_HNF4A"/>
    <property type="match status" value="1"/>
</dbReference>
<dbReference type="PRINTS" id="PR00047">
    <property type="entry name" value="STROIDFINGER"/>
</dbReference>
<keyword evidence="9" id="KW-0863">Zinc-finger</keyword>
<dbReference type="Pfam" id="PF01697">
    <property type="entry name" value="Glyco_transf_92"/>
    <property type="match status" value="1"/>
</dbReference>
<dbReference type="OrthoDB" id="2526284at2759"/>
<evidence type="ECO:0008006" key="23">
    <source>
        <dbReference type="Google" id="ProtNLM"/>
    </source>
</evidence>
<dbReference type="GO" id="GO:0016020">
    <property type="term" value="C:membrane"/>
    <property type="evidence" value="ECO:0007669"/>
    <property type="project" value="UniProtKB-SubCell"/>
</dbReference>
<keyword evidence="12" id="KW-0805">Transcription regulation</keyword>
<evidence type="ECO:0000256" key="9">
    <source>
        <dbReference type="ARBA" id="ARBA00022771"/>
    </source>
</evidence>
<dbReference type="PROSITE" id="PS00031">
    <property type="entry name" value="NUCLEAR_REC_DBD_1"/>
    <property type="match status" value="1"/>
</dbReference>
<keyword evidence="17" id="KW-0539">Nucleus</keyword>
<evidence type="ECO:0000256" key="1">
    <source>
        <dbReference type="ARBA" id="ARBA00004123"/>
    </source>
</evidence>
<dbReference type="AlphaFoldDB" id="A0A9P1N6L0"/>
<dbReference type="SUPFAM" id="SSF57716">
    <property type="entry name" value="Glucocorticoid receptor-like (DNA-binding domain)"/>
    <property type="match status" value="1"/>
</dbReference>
<keyword evidence="7 18" id="KW-0812">Transmembrane</keyword>
<dbReference type="GO" id="GO:0000978">
    <property type="term" value="F:RNA polymerase II cis-regulatory region sequence-specific DNA binding"/>
    <property type="evidence" value="ECO:0007669"/>
    <property type="project" value="InterPro"/>
</dbReference>
<comment type="similarity">
    <text evidence="4">Belongs to the glycosyltransferase 92 family.</text>
</comment>
<dbReference type="InterPro" id="IPR006342">
    <property type="entry name" value="FkbM_mtfrase"/>
</dbReference>
<dbReference type="SMART" id="SM00399">
    <property type="entry name" value="ZnF_C4"/>
    <property type="match status" value="1"/>
</dbReference>
<evidence type="ECO:0000256" key="13">
    <source>
        <dbReference type="ARBA" id="ARBA00023125"/>
    </source>
</evidence>
<evidence type="ECO:0000256" key="11">
    <source>
        <dbReference type="ARBA" id="ARBA00022989"/>
    </source>
</evidence>
<keyword evidence="22" id="KW-1185">Reference proteome</keyword>